<dbReference type="InterPro" id="IPR023210">
    <property type="entry name" value="NADP_OxRdtase_dom"/>
</dbReference>
<dbReference type="InterPro" id="IPR036812">
    <property type="entry name" value="NAD(P)_OxRdtase_dom_sf"/>
</dbReference>
<evidence type="ECO:0000256" key="2">
    <source>
        <dbReference type="ARBA" id="ARBA00022857"/>
    </source>
</evidence>
<evidence type="ECO:0000256" key="3">
    <source>
        <dbReference type="ARBA" id="ARBA00023002"/>
    </source>
</evidence>
<dbReference type="PANTHER" id="PTHR43827:SF3">
    <property type="entry name" value="NADP-DEPENDENT OXIDOREDUCTASE DOMAIN-CONTAINING PROTEIN"/>
    <property type="match status" value="1"/>
</dbReference>
<evidence type="ECO:0000256" key="4">
    <source>
        <dbReference type="PIRSR" id="PIRSR000097-1"/>
    </source>
</evidence>
<sequence>MSIIPTLRLPNAQGLEIPGLGLGCWSGTTPEQWATSKPWLVSALKAGYKLLDTAYGYGTEKYVGEAIKESGIPREDIFVITKLPWHHARIVRESVERSLNNLGFDYIDLYLMHFPQAMVYDNDDNDPKTPDGQYRIDDGITFNEVWAEMEKVLESGKVKAIGVSNFSVKNLEKLLSTAKVVPALNQVELHPYLVQEDLKKYSDEKGIVTCAYTSTGYATVREDATVVDLAKKYGVTGAQIVLAWHVQRGVLPIVKSSNAQRQKDNITLPKLSAEDFARVTALDRYERLCNKIGPDGKMSGWTAEQLGW</sequence>
<dbReference type="InParanoid" id="W4JQA2"/>
<dbReference type="EMBL" id="KI925466">
    <property type="protein sequence ID" value="ETW75260.1"/>
    <property type="molecule type" value="Genomic_DNA"/>
</dbReference>
<evidence type="ECO:0000313" key="9">
    <source>
        <dbReference type="Proteomes" id="UP000030671"/>
    </source>
</evidence>
<dbReference type="KEGG" id="hir:HETIRDRAFT_455911"/>
<dbReference type="PANTHER" id="PTHR43827">
    <property type="entry name" value="2,5-DIKETO-D-GLUCONIC ACID REDUCTASE"/>
    <property type="match status" value="1"/>
</dbReference>
<dbReference type="Proteomes" id="UP000030671">
    <property type="component" value="Unassembled WGS sequence"/>
</dbReference>
<organism evidence="8 9">
    <name type="scientific">Heterobasidion irregulare (strain TC 32-1)</name>
    <dbReference type="NCBI Taxonomy" id="747525"/>
    <lineage>
        <taxon>Eukaryota</taxon>
        <taxon>Fungi</taxon>
        <taxon>Dikarya</taxon>
        <taxon>Basidiomycota</taxon>
        <taxon>Agaricomycotina</taxon>
        <taxon>Agaricomycetes</taxon>
        <taxon>Russulales</taxon>
        <taxon>Bondarzewiaceae</taxon>
        <taxon>Heterobasidion</taxon>
        <taxon>Heterobasidion annosum species complex</taxon>
    </lineage>
</organism>
<accession>W4JQA2</accession>
<evidence type="ECO:0000256" key="6">
    <source>
        <dbReference type="PIRSR" id="PIRSR000097-3"/>
    </source>
</evidence>
<dbReference type="PROSITE" id="PS00062">
    <property type="entry name" value="ALDOKETO_REDUCTASE_2"/>
    <property type="match status" value="1"/>
</dbReference>
<dbReference type="AlphaFoldDB" id="W4JQA2"/>
<dbReference type="InterPro" id="IPR018170">
    <property type="entry name" value="Aldo/ket_reductase_CS"/>
</dbReference>
<dbReference type="Pfam" id="PF00248">
    <property type="entry name" value="Aldo_ket_red"/>
    <property type="match status" value="1"/>
</dbReference>
<keyword evidence="2" id="KW-0521">NADP</keyword>
<evidence type="ECO:0000259" key="7">
    <source>
        <dbReference type="Pfam" id="PF00248"/>
    </source>
</evidence>
<dbReference type="SUPFAM" id="SSF51430">
    <property type="entry name" value="NAD(P)-linked oxidoreductase"/>
    <property type="match status" value="1"/>
</dbReference>
<proteinExistence type="inferred from homology"/>
<dbReference type="HOGENOM" id="CLU_023205_0_0_1"/>
<evidence type="ECO:0000256" key="1">
    <source>
        <dbReference type="ARBA" id="ARBA00007905"/>
    </source>
</evidence>
<keyword evidence="9" id="KW-1185">Reference proteome</keyword>
<dbReference type="eggNOG" id="KOG1577">
    <property type="taxonomic scope" value="Eukaryota"/>
</dbReference>
<dbReference type="GeneID" id="20676679"/>
<dbReference type="GO" id="GO:0016616">
    <property type="term" value="F:oxidoreductase activity, acting on the CH-OH group of donors, NAD or NADP as acceptor"/>
    <property type="evidence" value="ECO:0007669"/>
    <property type="project" value="UniProtKB-ARBA"/>
</dbReference>
<comment type="similarity">
    <text evidence="1">Belongs to the aldo/keto reductase family.</text>
</comment>
<feature type="domain" description="NADP-dependent oxidoreductase" evidence="7">
    <location>
        <begin position="20"/>
        <end position="283"/>
    </location>
</feature>
<protein>
    <recommendedName>
        <fullName evidence="7">NADP-dependent oxidoreductase domain-containing protein</fullName>
    </recommendedName>
</protein>
<feature type="site" description="Lowers pKa of active site Tyr" evidence="6">
    <location>
        <position position="82"/>
    </location>
</feature>
<dbReference type="RefSeq" id="XP_009552695.1">
    <property type="nucleotide sequence ID" value="XM_009554400.1"/>
</dbReference>
<reference evidence="8 9" key="1">
    <citation type="journal article" date="2012" name="New Phytol.">
        <title>Insight into trade-off between wood decay and parasitism from the genome of a fungal forest pathogen.</title>
        <authorList>
            <person name="Olson A."/>
            <person name="Aerts A."/>
            <person name="Asiegbu F."/>
            <person name="Belbahri L."/>
            <person name="Bouzid O."/>
            <person name="Broberg A."/>
            <person name="Canback B."/>
            <person name="Coutinho P.M."/>
            <person name="Cullen D."/>
            <person name="Dalman K."/>
            <person name="Deflorio G."/>
            <person name="van Diepen L.T."/>
            <person name="Dunand C."/>
            <person name="Duplessis S."/>
            <person name="Durling M."/>
            <person name="Gonthier P."/>
            <person name="Grimwood J."/>
            <person name="Fossdal C.G."/>
            <person name="Hansson D."/>
            <person name="Henrissat B."/>
            <person name="Hietala A."/>
            <person name="Himmelstrand K."/>
            <person name="Hoffmeister D."/>
            <person name="Hogberg N."/>
            <person name="James T.Y."/>
            <person name="Karlsson M."/>
            <person name="Kohler A."/>
            <person name="Kues U."/>
            <person name="Lee Y.H."/>
            <person name="Lin Y.C."/>
            <person name="Lind M."/>
            <person name="Lindquist E."/>
            <person name="Lombard V."/>
            <person name="Lucas S."/>
            <person name="Lunden K."/>
            <person name="Morin E."/>
            <person name="Murat C."/>
            <person name="Park J."/>
            <person name="Raffaello T."/>
            <person name="Rouze P."/>
            <person name="Salamov A."/>
            <person name="Schmutz J."/>
            <person name="Solheim H."/>
            <person name="Stahlberg J."/>
            <person name="Velez H."/>
            <person name="de Vries R.P."/>
            <person name="Wiebenga A."/>
            <person name="Woodward S."/>
            <person name="Yakovlev I."/>
            <person name="Garbelotto M."/>
            <person name="Martin F."/>
            <person name="Grigoriev I.V."/>
            <person name="Stenlid J."/>
        </authorList>
    </citation>
    <scope>NUCLEOTIDE SEQUENCE [LARGE SCALE GENOMIC DNA]</scope>
    <source>
        <strain evidence="8 9">TC 32-1</strain>
    </source>
</reference>
<dbReference type="Gene3D" id="3.20.20.100">
    <property type="entry name" value="NADP-dependent oxidoreductase domain"/>
    <property type="match status" value="1"/>
</dbReference>
<evidence type="ECO:0000313" key="8">
    <source>
        <dbReference type="EMBL" id="ETW75260.1"/>
    </source>
</evidence>
<dbReference type="PIRSF" id="PIRSF000097">
    <property type="entry name" value="AKR"/>
    <property type="match status" value="1"/>
</dbReference>
<dbReference type="FunFam" id="3.20.20.100:FF:000002">
    <property type="entry name" value="2,5-diketo-D-gluconic acid reductase A"/>
    <property type="match status" value="1"/>
</dbReference>
<dbReference type="CDD" id="cd19071">
    <property type="entry name" value="AKR_AKR1-5-like"/>
    <property type="match status" value="1"/>
</dbReference>
<name>W4JQA2_HETIT</name>
<dbReference type="STRING" id="747525.W4JQA2"/>
<feature type="active site" description="Proton donor" evidence="4">
    <location>
        <position position="57"/>
    </location>
</feature>
<feature type="binding site" evidence="5">
    <location>
        <position position="113"/>
    </location>
    <ligand>
        <name>substrate</name>
    </ligand>
</feature>
<dbReference type="InterPro" id="IPR020471">
    <property type="entry name" value="AKR"/>
</dbReference>
<dbReference type="PRINTS" id="PR00069">
    <property type="entry name" value="ALDKETRDTASE"/>
</dbReference>
<dbReference type="OrthoDB" id="3181980at2759"/>
<evidence type="ECO:0000256" key="5">
    <source>
        <dbReference type="PIRSR" id="PIRSR000097-2"/>
    </source>
</evidence>
<keyword evidence="3" id="KW-0560">Oxidoreductase</keyword>
<gene>
    <name evidence="8" type="ORF">HETIRDRAFT_455911</name>
</gene>